<accession>A0A4R0YZV4</accession>
<keyword evidence="2" id="KW-1185">Reference proteome</keyword>
<sequence length="121" mass="12732">MSSPSLIRSLRRRLLGVRWLFALVLLTKLALGTACLAADGESVVFIPAAQVSMLAAVDDNGAGDCWHEGSGGCHCNCTHATPLASDFEMASLPPVASHRFIAPIVAATASPWRNPLRPPIA</sequence>
<dbReference type="RefSeq" id="WP_131150854.1">
    <property type="nucleotide sequence ID" value="NZ_SJTG01000001.1"/>
</dbReference>
<proteinExistence type="predicted"/>
<gene>
    <name evidence="1" type="ORF">EZM97_03170</name>
</gene>
<protein>
    <submittedName>
        <fullName evidence="1">Uncharacterized protein</fullName>
    </submittedName>
</protein>
<dbReference type="AlphaFoldDB" id="A0A4R0YZV4"/>
<name>A0A4R0YZV4_9GAMM</name>
<dbReference type="EMBL" id="SJTG01000001">
    <property type="protein sequence ID" value="TCI12366.1"/>
    <property type="molecule type" value="Genomic_DNA"/>
</dbReference>
<evidence type="ECO:0000313" key="1">
    <source>
        <dbReference type="EMBL" id="TCI12366.1"/>
    </source>
</evidence>
<organism evidence="1 2">
    <name type="scientific">Dyella soli</name>
    <dbReference type="NCBI Taxonomy" id="522319"/>
    <lineage>
        <taxon>Bacteria</taxon>
        <taxon>Pseudomonadati</taxon>
        <taxon>Pseudomonadota</taxon>
        <taxon>Gammaproteobacteria</taxon>
        <taxon>Lysobacterales</taxon>
        <taxon>Rhodanobacteraceae</taxon>
        <taxon>Dyella</taxon>
    </lineage>
</organism>
<reference evidence="1 2" key="1">
    <citation type="submission" date="2019-02" db="EMBL/GenBank/DDBJ databases">
        <title>Dyella amyloliquefaciens sp. nov., isolated from forest soil.</title>
        <authorList>
            <person name="Gao Z.-H."/>
            <person name="Qiu L.-H."/>
        </authorList>
    </citation>
    <scope>NUCLEOTIDE SEQUENCE [LARGE SCALE GENOMIC DNA]</scope>
    <source>
        <strain evidence="1 2">KACC 12747</strain>
    </source>
</reference>
<evidence type="ECO:0000313" key="2">
    <source>
        <dbReference type="Proteomes" id="UP000291822"/>
    </source>
</evidence>
<dbReference type="Proteomes" id="UP000291822">
    <property type="component" value="Unassembled WGS sequence"/>
</dbReference>
<comment type="caution">
    <text evidence="1">The sequence shown here is derived from an EMBL/GenBank/DDBJ whole genome shotgun (WGS) entry which is preliminary data.</text>
</comment>